<keyword evidence="3" id="KW-1185">Reference proteome</keyword>
<dbReference type="InterPro" id="IPR032092">
    <property type="entry name" value="PilW"/>
</dbReference>
<accession>A0A1I4FBM3</accession>
<evidence type="ECO:0000256" key="1">
    <source>
        <dbReference type="SAM" id="Phobius"/>
    </source>
</evidence>
<evidence type="ECO:0000313" key="3">
    <source>
        <dbReference type="Proteomes" id="UP000199533"/>
    </source>
</evidence>
<protein>
    <submittedName>
        <fullName evidence="2">Type IV pilus assembly protein PilW</fullName>
    </submittedName>
</protein>
<reference evidence="3" key="1">
    <citation type="submission" date="2016-10" db="EMBL/GenBank/DDBJ databases">
        <authorList>
            <person name="Varghese N."/>
            <person name="Submissions S."/>
        </authorList>
    </citation>
    <scope>NUCLEOTIDE SEQUENCE [LARGE SCALE GENOMIC DNA]</scope>
    <source>
        <strain evidence="3">Nm69</strain>
    </source>
</reference>
<keyword evidence="1" id="KW-0472">Membrane</keyword>
<proteinExistence type="predicted"/>
<keyword evidence="1" id="KW-0812">Transmembrane</keyword>
<dbReference type="STRING" id="52441.SAMN05216302_103419"/>
<dbReference type="InterPro" id="IPR012902">
    <property type="entry name" value="N_methyl_site"/>
</dbReference>
<dbReference type="Proteomes" id="UP000199533">
    <property type="component" value="Unassembled WGS sequence"/>
</dbReference>
<dbReference type="AlphaFoldDB" id="A0A1I4FBM3"/>
<dbReference type="GO" id="GO:0043683">
    <property type="term" value="P:type IV pilus assembly"/>
    <property type="evidence" value="ECO:0007669"/>
    <property type="project" value="InterPro"/>
</dbReference>
<dbReference type="Pfam" id="PF16074">
    <property type="entry name" value="PilW"/>
    <property type="match status" value="1"/>
</dbReference>
<name>A0A1I4FBM3_9PROT</name>
<evidence type="ECO:0000313" key="2">
    <source>
        <dbReference type="EMBL" id="SFL13791.1"/>
    </source>
</evidence>
<organism evidence="2 3">
    <name type="scientific">Nitrosomonas aestuarii</name>
    <dbReference type="NCBI Taxonomy" id="52441"/>
    <lineage>
        <taxon>Bacteria</taxon>
        <taxon>Pseudomonadati</taxon>
        <taxon>Pseudomonadota</taxon>
        <taxon>Betaproteobacteria</taxon>
        <taxon>Nitrosomonadales</taxon>
        <taxon>Nitrosomonadaceae</taxon>
        <taxon>Nitrosomonas</taxon>
    </lineage>
</organism>
<sequence length="271" mass="29074">MKMINMKPALASKKCIIRNLEKQRGFTLVELMIASTISLVLLLVIGTVFVSSRQAFRVQEDNARIQESGRFALEILGRSIKQAGHAYIPFGGFKVAFSGIAINGTDGGAGVADTLTVQYDGAVNDRDCEGTAVTLADVTGDNNIIQNYFNLDAANAQLRCQGIIQAAPAVPGAPPSGSVLVENIEDLQILYGIDTSSDQSANQYVAVPVDWNQVVTARVCVLIRSDKTNIVSAGNNYLDCNGVAAAVPADRRLRRAFSATFNLRNRVNILP</sequence>
<dbReference type="NCBIfam" id="TIGR02532">
    <property type="entry name" value="IV_pilin_GFxxxE"/>
    <property type="match status" value="1"/>
</dbReference>
<dbReference type="PROSITE" id="PS00409">
    <property type="entry name" value="PROKAR_NTER_METHYL"/>
    <property type="match status" value="1"/>
</dbReference>
<keyword evidence="1" id="KW-1133">Transmembrane helix</keyword>
<dbReference type="Pfam" id="PF07963">
    <property type="entry name" value="N_methyl"/>
    <property type="match status" value="1"/>
</dbReference>
<dbReference type="RefSeq" id="WP_244531950.1">
    <property type="nucleotide sequence ID" value="NZ_FOSP01000034.1"/>
</dbReference>
<gene>
    <name evidence="2" type="ORF">SAMN05216302_103419</name>
</gene>
<dbReference type="EMBL" id="FOSP01000034">
    <property type="protein sequence ID" value="SFL13791.1"/>
    <property type="molecule type" value="Genomic_DNA"/>
</dbReference>
<feature type="transmembrane region" description="Helical" evidence="1">
    <location>
        <begin position="28"/>
        <end position="50"/>
    </location>
</feature>